<feature type="signal peptide" evidence="2">
    <location>
        <begin position="1"/>
        <end position="23"/>
    </location>
</feature>
<dbReference type="RefSeq" id="WP_050601470.1">
    <property type="nucleotide sequence ID" value="NZ_JYNE01000028.1"/>
</dbReference>
<comment type="caution">
    <text evidence="3">The sequence shown here is derived from an EMBL/GenBank/DDBJ whole genome shotgun (WGS) entry which is preliminary data.</text>
</comment>
<dbReference type="AlphaFoldDB" id="A0A0L1K9G2"/>
<evidence type="ECO:0008006" key="5">
    <source>
        <dbReference type="Google" id="ProtNLM"/>
    </source>
</evidence>
<dbReference type="EMBL" id="JYNE01000028">
    <property type="protein sequence ID" value="KNH00705.1"/>
    <property type="molecule type" value="Genomic_DNA"/>
</dbReference>
<reference evidence="3" key="1">
    <citation type="submission" date="2015-02" db="EMBL/GenBank/DDBJ databases">
        <authorList>
            <person name="Chooi Y.-H."/>
        </authorList>
    </citation>
    <scope>NUCLEOTIDE SEQUENCE [LARGE SCALE GENOMIC DNA]</scope>
    <source>
        <strain evidence="3">LAMA 915</strain>
    </source>
</reference>
<keyword evidence="2" id="KW-0732">Signal</keyword>
<dbReference type="GeneID" id="93686909"/>
<dbReference type="PATRIC" id="fig|1306953.7.peg.1354"/>
<keyword evidence="1" id="KW-0175">Coiled coil</keyword>
<sequence length="110" mass="12393">MRRQALILLLPATLMLGGCLAKAVVDVATAPVKVVSKGVDLATTSQSEADEKRGREIRRREERLAKLERDYEKQLDDCEDGDRRACDDARDTYAEMQQIIPSIPYEPEDD</sequence>
<dbReference type="STRING" id="1306953.J121_1320"/>
<evidence type="ECO:0000313" key="3">
    <source>
        <dbReference type="EMBL" id="KNH00705.1"/>
    </source>
</evidence>
<name>A0A0L1K9G2_9SPHN</name>
<evidence type="ECO:0000313" key="4">
    <source>
        <dbReference type="Proteomes" id="UP000037446"/>
    </source>
</evidence>
<accession>A0A0L1K9G2</accession>
<evidence type="ECO:0000256" key="1">
    <source>
        <dbReference type="SAM" id="Coils"/>
    </source>
</evidence>
<evidence type="ECO:0000256" key="2">
    <source>
        <dbReference type="SAM" id="SignalP"/>
    </source>
</evidence>
<gene>
    <name evidence="3" type="ORF">J121_1320</name>
</gene>
<feature type="chain" id="PRO_5005554612" description="Lipoprotein" evidence="2">
    <location>
        <begin position="24"/>
        <end position="110"/>
    </location>
</feature>
<dbReference type="PROSITE" id="PS51257">
    <property type="entry name" value="PROKAR_LIPOPROTEIN"/>
    <property type="match status" value="1"/>
</dbReference>
<protein>
    <recommendedName>
        <fullName evidence="5">Lipoprotein</fullName>
    </recommendedName>
</protein>
<organism evidence="3 4">
    <name type="scientific">Qipengyuania citrea LAMA 915</name>
    <dbReference type="NCBI Taxonomy" id="1306953"/>
    <lineage>
        <taxon>Bacteria</taxon>
        <taxon>Pseudomonadati</taxon>
        <taxon>Pseudomonadota</taxon>
        <taxon>Alphaproteobacteria</taxon>
        <taxon>Sphingomonadales</taxon>
        <taxon>Erythrobacteraceae</taxon>
        <taxon>Qipengyuania</taxon>
    </lineage>
</organism>
<feature type="coiled-coil region" evidence="1">
    <location>
        <begin position="57"/>
        <end position="84"/>
    </location>
</feature>
<dbReference type="Proteomes" id="UP000037446">
    <property type="component" value="Unassembled WGS sequence"/>
</dbReference>
<proteinExistence type="predicted"/>